<feature type="domain" description="Peptidase M3A/M3B catalytic" evidence="11">
    <location>
        <begin position="261"/>
        <end position="692"/>
    </location>
</feature>
<name>A0A0K9NSP9_ZOSMR</name>
<dbReference type="STRING" id="29655.A0A0K9NSP9"/>
<dbReference type="GO" id="GO:0005739">
    <property type="term" value="C:mitochondrion"/>
    <property type="evidence" value="ECO:0007669"/>
    <property type="project" value="UniProtKB-SubCell"/>
</dbReference>
<dbReference type="GO" id="GO:0004222">
    <property type="term" value="F:metalloendopeptidase activity"/>
    <property type="evidence" value="ECO:0000318"/>
    <property type="project" value="GO_Central"/>
</dbReference>
<comment type="caution">
    <text evidence="12">The sequence shown here is derived from an EMBL/GenBank/DDBJ whole genome shotgun (WGS) entry which is preliminary data.</text>
</comment>
<evidence type="ECO:0000256" key="5">
    <source>
        <dbReference type="ARBA" id="ARBA00022801"/>
    </source>
</evidence>
<dbReference type="PANTHER" id="PTHR11804:SF79">
    <property type="entry name" value="MITOCHONDRIAL INTERMEDIATE PEPTIDASE"/>
    <property type="match status" value="1"/>
</dbReference>
<dbReference type="GO" id="GO:0006518">
    <property type="term" value="P:peptide metabolic process"/>
    <property type="evidence" value="ECO:0000318"/>
    <property type="project" value="GO_Central"/>
</dbReference>
<evidence type="ECO:0000256" key="9">
    <source>
        <dbReference type="ARBA" id="ARBA00023128"/>
    </source>
</evidence>
<dbReference type="Gene3D" id="3.40.390.10">
    <property type="entry name" value="Collagenase (Catalytic Domain)"/>
    <property type="match status" value="1"/>
</dbReference>
<dbReference type="Pfam" id="PF01432">
    <property type="entry name" value="Peptidase_M3"/>
    <property type="match status" value="1"/>
</dbReference>
<comment type="subcellular location">
    <subcellularLocation>
        <location evidence="1">Mitochondrion</location>
    </subcellularLocation>
</comment>
<dbReference type="InterPro" id="IPR001567">
    <property type="entry name" value="Pept_M3A_M3B_dom"/>
</dbReference>
<keyword evidence="5 10" id="KW-0378">Hydrolase</keyword>
<evidence type="ECO:0000313" key="12">
    <source>
        <dbReference type="EMBL" id="KMZ59603.1"/>
    </source>
</evidence>
<dbReference type="GO" id="GO:0006508">
    <property type="term" value="P:proteolysis"/>
    <property type="evidence" value="ECO:0000318"/>
    <property type="project" value="GO_Central"/>
</dbReference>
<comment type="cofactor">
    <cofactor evidence="10">
        <name>Zn(2+)</name>
        <dbReference type="ChEBI" id="CHEBI:29105"/>
    </cofactor>
    <text evidence="10">Binds 1 zinc ion.</text>
</comment>
<evidence type="ECO:0000256" key="8">
    <source>
        <dbReference type="ARBA" id="ARBA00023049"/>
    </source>
</evidence>
<dbReference type="OMA" id="ALMFEYM"/>
<dbReference type="CDD" id="cd06457">
    <property type="entry name" value="M3A_MIP"/>
    <property type="match status" value="1"/>
</dbReference>
<dbReference type="Proteomes" id="UP000036987">
    <property type="component" value="Unassembled WGS sequence"/>
</dbReference>
<keyword evidence="13" id="KW-1185">Reference proteome</keyword>
<evidence type="ECO:0000256" key="3">
    <source>
        <dbReference type="ARBA" id="ARBA00022670"/>
    </source>
</evidence>
<evidence type="ECO:0000313" key="13">
    <source>
        <dbReference type="Proteomes" id="UP000036987"/>
    </source>
</evidence>
<evidence type="ECO:0000256" key="10">
    <source>
        <dbReference type="RuleBase" id="RU003435"/>
    </source>
</evidence>
<dbReference type="InterPro" id="IPR045090">
    <property type="entry name" value="Pept_M3A_M3B"/>
</dbReference>
<dbReference type="SUPFAM" id="SSF55486">
    <property type="entry name" value="Metalloproteases ('zincins'), catalytic domain"/>
    <property type="match status" value="1"/>
</dbReference>
<evidence type="ECO:0000256" key="7">
    <source>
        <dbReference type="ARBA" id="ARBA00022946"/>
    </source>
</evidence>
<dbReference type="FunFam" id="3.40.390.10:FF:000019">
    <property type="entry name" value="Mitochondrial intermediate peptidase, mitochondrial"/>
    <property type="match status" value="1"/>
</dbReference>
<evidence type="ECO:0000256" key="6">
    <source>
        <dbReference type="ARBA" id="ARBA00022833"/>
    </source>
</evidence>
<protein>
    <submittedName>
        <fullName evidence="12">Putative Mitochondrial intermediate peptidase</fullName>
    </submittedName>
</protein>
<evidence type="ECO:0000256" key="2">
    <source>
        <dbReference type="ARBA" id="ARBA00006040"/>
    </source>
</evidence>
<accession>A0A0K9NSP9</accession>
<keyword evidence="4 10" id="KW-0479">Metal-binding</keyword>
<keyword evidence="7" id="KW-0809">Transit peptide</keyword>
<comment type="similarity">
    <text evidence="2 10">Belongs to the peptidase M3 family.</text>
</comment>
<dbReference type="GO" id="GO:0046872">
    <property type="term" value="F:metal ion binding"/>
    <property type="evidence" value="ECO:0007669"/>
    <property type="project" value="UniProtKB-UniRule"/>
</dbReference>
<dbReference type="AlphaFoldDB" id="A0A0K9NSP9"/>
<dbReference type="InterPro" id="IPR033851">
    <property type="entry name" value="M3A_MIP"/>
</dbReference>
<keyword evidence="3 10" id="KW-0645">Protease</keyword>
<dbReference type="InterPro" id="IPR024077">
    <property type="entry name" value="Neurolysin/TOP_dom2"/>
</dbReference>
<evidence type="ECO:0000259" key="11">
    <source>
        <dbReference type="Pfam" id="PF01432"/>
    </source>
</evidence>
<organism evidence="12 13">
    <name type="scientific">Zostera marina</name>
    <name type="common">Eelgrass</name>
    <dbReference type="NCBI Taxonomy" id="29655"/>
    <lineage>
        <taxon>Eukaryota</taxon>
        <taxon>Viridiplantae</taxon>
        <taxon>Streptophyta</taxon>
        <taxon>Embryophyta</taxon>
        <taxon>Tracheophyta</taxon>
        <taxon>Spermatophyta</taxon>
        <taxon>Magnoliopsida</taxon>
        <taxon>Liliopsida</taxon>
        <taxon>Zosteraceae</taxon>
        <taxon>Zostera</taxon>
    </lineage>
</organism>
<keyword evidence="8 10" id="KW-0482">Metalloprotease</keyword>
<keyword evidence="9" id="KW-0496">Mitochondrion</keyword>
<evidence type="ECO:0000256" key="4">
    <source>
        <dbReference type="ARBA" id="ARBA00022723"/>
    </source>
</evidence>
<evidence type="ECO:0000256" key="1">
    <source>
        <dbReference type="ARBA" id="ARBA00004173"/>
    </source>
</evidence>
<keyword evidence="6 10" id="KW-0862">Zinc</keyword>
<sequence>MLRSNCMKQLLRVLRHRIPTSSFVLYPCIRFQSSSTHDAGKRATGLYGFDALKTAKGFRRFVDDAIERSGELVAYISQMPSPIEIVRAMDEISNTICCVVDSAELCRHTHPNREFIDEATNASIRMNDYLHFLNTNKHLYNAVKKAEKDDNMNVEAMKVAHSLRVEFEKGGIHLCEGKMDRVNQLNTEIAKLGRKFNENILSDPGYIDIPPDSRIPKRVQRLAKLIPHYDKKSLRPGYSTKENVMRIKTDQDTLTLILRCVSDEEVRKKAYITGNSSPRSNLAVLDKIIAARHELAEIMGYKTYTDFAINSNMAKTPQVVSSFLRELSKTVKHKTDKEFKKISDFKSQRCNGSSAMLEPWDETYYTGIIKSSAYDVDPSIVASYFSLSQCIEGLRILVKSLFGIQFQCTPLAPGESWHPDVIKMSLYHSEEGYLGYLYLDLYSRKDKYPCCAHFAIKGGCRLSDTEYQLPVVALVCNFAASHVSSSTPVLLNHWEVEVLFHEFGHALHSLLSRTDYQHFSGTRVVLDLAETPSNIFEYFAWDYRVLKKFAKHYSTGEVIPEKLVNALNDARSLFSATELQRQIFYSMIDQTLFGETTSSIHDKTTLIGELQNTHTSFGYAEGTHWHTRFNHLINYGAGYYSYLYARCLASTVWHEVCYEDPLSFSTGSAIRNFLKHGGAKEPALLLKELGGDGILRYHNSGGIVPDITSLCRELRI</sequence>
<proteinExistence type="inferred from homology"/>
<reference evidence="13" key="1">
    <citation type="journal article" date="2016" name="Nature">
        <title>The genome of the seagrass Zostera marina reveals angiosperm adaptation to the sea.</title>
        <authorList>
            <person name="Olsen J.L."/>
            <person name="Rouze P."/>
            <person name="Verhelst B."/>
            <person name="Lin Y.-C."/>
            <person name="Bayer T."/>
            <person name="Collen J."/>
            <person name="Dattolo E."/>
            <person name="De Paoli E."/>
            <person name="Dittami S."/>
            <person name="Maumus F."/>
            <person name="Michel G."/>
            <person name="Kersting A."/>
            <person name="Lauritano C."/>
            <person name="Lohaus R."/>
            <person name="Toepel M."/>
            <person name="Tonon T."/>
            <person name="Vanneste K."/>
            <person name="Amirebrahimi M."/>
            <person name="Brakel J."/>
            <person name="Bostroem C."/>
            <person name="Chovatia M."/>
            <person name="Grimwood J."/>
            <person name="Jenkins J.W."/>
            <person name="Jueterbock A."/>
            <person name="Mraz A."/>
            <person name="Stam W.T."/>
            <person name="Tice H."/>
            <person name="Bornberg-Bauer E."/>
            <person name="Green P.J."/>
            <person name="Pearson G.A."/>
            <person name="Procaccini G."/>
            <person name="Duarte C.M."/>
            <person name="Schmutz J."/>
            <person name="Reusch T.B.H."/>
            <person name="Van de Peer Y."/>
        </authorList>
    </citation>
    <scope>NUCLEOTIDE SEQUENCE [LARGE SCALE GENOMIC DNA]</scope>
    <source>
        <strain evidence="13">cv. Finnish</strain>
    </source>
</reference>
<dbReference type="EMBL" id="LFYR01001757">
    <property type="protein sequence ID" value="KMZ59603.1"/>
    <property type="molecule type" value="Genomic_DNA"/>
</dbReference>
<gene>
    <name evidence="12" type="ORF">ZOSMA_66G00240</name>
</gene>
<dbReference type="OrthoDB" id="17530at2759"/>
<dbReference type="PANTHER" id="PTHR11804">
    <property type="entry name" value="PROTEASE M3 THIMET OLIGOPEPTIDASE-RELATED"/>
    <property type="match status" value="1"/>
</dbReference>
<dbReference type="Gene3D" id="1.10.1370.10">
    <property type="entry name" value="Neurolysin, domain 3"/>
    <property type="match status" value="1"/>
</dbReference>
<dbReference type="InterPro" id="IPR024079">
    <property type="entry name" value="MetalloPept_cat_dom_sf"/>
</dbReference>